<reference evidence="1 2" key="1">
    <citation type="journal article" date="2023" name="Nucleic Acids Res.">
        <title>The hologenome of Daphnia magna reveals possible DNA methylation and microbiome-mediated evolution of the host genome.</title>
        <authorList>
            <person name="Chaturvedi A."/>
            <person name="Li X."/>
            <person name="Dhandapani V."/>
            <person name="Marshall H."/>
            <person name="Kissane S."/>
            <person name="Cuenca-Cambronero M."/>
            <person name="Asole G."/>
            <person name="Calvet F."/>
            <person name="Ruiz-Romero M."/>
            <person name="Marangio P."/>
            <person name="Guigo R."/>
            <person name="Rago D."/>
            <person name="Mirbahai L."/>
            <person name="Eastwood N."/>
            <person name="Colbourne J.K."/>
            <person name="Zhou J."/>
            <person name="Mallon E."/>
            <person name="Orsini L."/>
        </authorList>
    </citation>
    <scope>NUCLEOTIDE SEQUENCE [LARGE SCALE GENOMIC DNA]</scope>
    <source>
        <strain evidence="1">LRV0_1</strain>
    </source>
</reference>
<organism evidence="1 2">
    <name type="scientific">Daphnia magna</name>
    <dbReference type="NCBI Taxonomy" id="35525"/>
    <lineage>
        <taxon>Eukaryota</taxon>
        <taxon>Metazoa</taxon>
        <taxon>Ecdysozoa</taxon>
        <taxon>Arthropoda</taxon>
        <taxon>Crustacea</taxon>
        <taxon>Branchiopoda</taxon>
        <taxon>Diplostraca</taxon>
        <taxon>Cladocera</taxon>
        <taxon>Anomopoda</taxon>
        <taxon>Daphniidae</taxon>
        <taxon>Daphnia</taxon>
    </lineage>
</organism>
<gene>
    <name evidence="1" type="ORF">OUZ56_010525</name>
</gene>
<proteinExistence type="predicted"/>
<sequence>MRAADDLKHAEFLNQLRSSSTSTSISNESLSVLKSLTKEDIEKNNSWTQATIVVTSNEERCRINEQQSKALSKRNNCPRILWNKPIDGIVANSLTLEDTNYIYNNYTQFTGVFVKGAPAYLQDNINPRRGLSNGTPITLHSLVLDPYEDVHRVLRKLMQPNEDDVRLQYNPLFVLVKLPHANPDDFIGLNVGENESSYPIRPFQPKVSFDTFYVAISRVRHSSDLRLLPLHHSDKNLNHLLTLKAPKELNRWLAAYNPKNGMWEPNRIKNTTTKILKRKVI</sequence>
<protein>
    <submittedName>
        <fullName evidence="1">Uncharacterized protein</fullName>
    </submittedName>
</protein>
<evidence type="ECO:0000313" key="1">
    <source>
        <dbReference type="EMBL" id="KAK4025019.1"/>
    </source>
</evidence>
<dbReference type="EMBL" id="JAOYFB010000037">
    <property type="protein sequence ID" value="KAK4025019.1"/>
    <property type="molecule type" value="Genomic_DNA"/>
</dbReference>
<keyword evidence="2" id="KW-1185">Reference proteome</keyword>
<accession>A0ABR0AIT6</accession>
<name>A0ABR0AIT6_9CRUS</name>
<evidence type="ECO:0000313" key="2">
    <source>
        <dbReference type="Proteomes" id="UP001234178"/>
    </source>
</evidence>
<comment type="caution">
    <text evidence="1">The sequence shown here is derived from an EMBL/GenBank/DDBJ whole genome shotgun (WGS) entry which is preliminary data.</text>
</comment>
<dbReference type="Proteomes" id="UP001234178">
    <property type="component" value="Unassembled WGS sequence"/>
</dbReference>